<dbReference type="KEGG" id="amr:AM1_3273"/>
<evidence type="ECO:0000313" key="2">
    <source>
        <dbReference type="Proteomes" id="UP000000268"/>
    </source>
</evidence>
<proteinExistence type="predicted"/>
<sequence length="38" mass="4572">MLWQTIQWIEVNTVEERRIGRLVLPMRIDHKVLASLNL</sequence>
<accession>B0CFW3</accession>
<reference evidence="1 2" key="1">
    <citation type="journal article" date="2008" name="Proc. Natl. Acad. Sci. U.S.A.">
        <title>Niche adaptation and genome expansion in the chlorophyll d-producing cyanobacterium Acaryochloris marina.</title>
        <authorList>
            <person name="Swingley W.D."/>
            <person name="Chen M."/>
            <person name="Cheung P.C."/>
            <person name="Conrad A.L."/>
            <person name="Dejesa L.C."/>
            <person name="Hao J."/>
            <person name="Honchak B.M."/>
            <person name="Karbach L.E."/>
            <person name="Kurdoglu A."/>
            <person name="Lahiri S."/>
            <person name="Mastrian S.D."/>
            <person name="Miyashita H."/>
            <person name="Page L."/>
            <person name="Ramakrishna P."/>
            <person name="Satoh S."/>
            <person name="Sattley W.M."/>
            <person name="Shimada Y."/>
            <person name="Taylor H.L."/>
            <person name="Tomo T."/>
            <person name="Tsuchiya T."/>
            <person name="Wang Z.T."/>
            <person name="Raymond J."/>
            <person name="Mimuro M."/>
            <person name="Blankenship R.E."/>
            <person name="Touchman J.W."/>
        </authorList>
    </citation>
    <scope>NUCLEOTIDE SEQUENCE [LARGE SCALE GENOMIC DNA]</scope>
    <source>
        <strain evidence="2">MBIC 11017</strain>
    </source>
</reference>
<evidence type="ECO:0000313" key="1">
    <source>
        <dbReference type="EMBL" id="ABW28267.1"/>
    </source>
</evidence>
<keyword evidence="2" id="KW-1185">Reference proteome</keyword>
<dbReference type="Proteomes" id="UP000000268">
    <property type="component" value="Chromosome"/>
</dbReference>
<dbReference type="EMBL" id="CP000828">
    <property type="protein sequence ID" value="ABW28267.1"/>
    <property type="molecule type" value="Genomic_DNA"/>
</dbReference>
<dbReference type="HOGENOM" id="CLU_3323231_0_0_3"/>
<protein>
    <submittedName>
        <fullName evidence="1">Uncharacterized protein</fullName>
    </submittedName>
</protein>
<gene>
    <name evidence="1" type="ordered locus">AM1_3273</name>
</gene>
<organism evidence="1 2">
    <name type="scientific">Acaryochloris marina (strain MBIC 11017)</name>
    <dbReference type="NCBI Taxonomy" id="329726"/>
    <lineage>
        <taxon>Bacteria</taxon>
        <taxon>Bacillati</taxon>
        <taxon>Cyanobacteriota</taxon>
        <taxon>Cyanophyceae</taxon>
        <taxon>Acaryochloridales</taxon>
        <taxon>Acaryochloridaceae</taxon>
        <taxon>Acaryochloris</taxon>
    </lineage>
</organism>
<name>B0CFW3_ACAM1</name>
<dbReference type="AlphaFoldDB" id="B0CFW3"/>